<reference evidence="2" key="1">
    <citation type="submission" date="2023-03" db="EMBL/GenBank/DDBJ databases">
        <title>Massive genome expansion in bonnet fungi (Mycena s.s.) driven by repeated elements and novel gene families across ecological guilds.</title>
        <authorList>
            <consortium name="Lawrence Berkeley National Laboratory"/>
            <person name="Harder C.B."/>
            <person name="Miyauchi S."/>
            <person name="Viragh M."/>
            <person name="Kuo A."/>
            <person name="Thoen E."/>
            <person name="Andreopoulos B."/>
            <person name="Lu D."/>
            <person name="Skrede I."/>
            <person name="Drula E."/>
            <person name="Henrissat B."/>
            <person name="Morin E."/>
            <person name="Kohler A."/>
            <person name="Barry K."/>
            <person name="LaButti K."/>
            <person name="Morin E."/>
            <person name="Salamov A."/>
            <person name="Lipzen A."/>
            <person name="Mereny Z."/>
            <person name="Hegedus B."/>
            <person name="Baldrian P."/>
            <person name="Stursova M."/>
            <person name="Weitz H."/>
            <person name="Taylor A."/>
            <person name="Grigoriev I.V."/>
            <person name="Nagy L.G."/>
            <person name="Martin F."/>
            <person name="Kauserud H."/>
        </authorList>
    </citation>
    <scope>NUCLEOTIDE SEQUENCE</scope>
    <source>
        <strain evidence="2">CBHHK188m</strain>
    </source>
</reference>
<dbReference type="AlphaFoldDB" id="A0AAD7NZM0"/>
<organism evidence="2 3">
    <name type="scientific">Mycena maculata</name>
    <dbReference type="NCBI Taxonomy" id="230809"/>
    <lineage>
        <taxon>Eukaryota</taxon>
        <taxon>Fungi</taxon>
        <taxon>Dikarya</taxon>
        <taxon>Basidiomycota</taxon>
        <taxon>Agaricomycotina</taxon>
        <taxon>Agaricomycetes</taxon>
        <taxon>Agaricomycetidae</taxon>
        <taxon>Agaricales</taxon>
        <taxon>Marasmiineae</taxon>
        <taxon>Mycenaceae</taxon>
        <taxon>Mycena</taxon>
    </lineage>
</organism>
<accession>A0AAD7NZM0</accession>
<protein>
    <submittedName>
        <fullName evidence="2">Uncharacterized protein</fullName>
    </submittedName>
</protein>
<comment type="caution">
    <text evidence="2">The sequence shown here is derived from an EMBL/GenBank/DDBJ whole genome shotgun (WGS) entry which is preliminary data.</text>
</comment>
<feature type="region of interest" description="Disordered" evidence="1">
    <location>
        <begin position="28"/>
        <end position="55"/>
    </location>
</feature>
<evidence type="ECO:0000256" key="1">
    <source>
        <dbReference type="SAM" id="MobiDB-lite"/>
    </source>
</evidence>
<dbReference type="Proteomes" id="UP001215280">
    <property type="component" value="Unassembled WGS sequence"/>
</dbReference>
<keyword evidence="3" id="KW-1185">Reference proteome</keyword>
<dbReference type="EMBL" id="JARJLG010000004">
    <property type="protein sequence ID" value="KAJ7781929.1"/>
    <property type="molecule type" value="Genomic_DNA"/>
</dbReference>
<gene>
    <name evidence="2" type="ORF">DFH07DRAFT_391194</name>
</gene>
<evidence type="ECO:0000313" key="2">
    <source>
        <dbReference type="EMBL" id="KAJ7781929.1"/>
    </source>
</evidence>
<proteinExistence type="predicted"/>
<name>A0AAD7NZM0_9AGAR</name>
<feature type="region of interest" description="Disordered" evidence="1">
    <location>
        <begin position="169"/>
        <end position="192"/>
    </location>
</feature>
<evidence type="ECO:0000313" key="3">
    <source>
        <dbReference type="Proteomes" id="UP001215280"/>
    </source>
</evidence>
<sequence length="192" mass="21234">MAPNATEQSFMRTEVLAHIATSDYKPCSLPRLREPPNWPEGFSETTAEDGPQSTPALSHSGFIQIGRATLQQIILLYALKQVYDQPVGFLKAVQDTVTSEPVLQADLKKLDPRFLNEVPKVENGCYAYFGALWIQFNKDTERLAVDLRPIFKHLVLVAGDAHIEFGSRYPGKDPSTASNRKRTLPSGASSSS</sequence>